<dbReference type="InterPro" id="IPR011990">
    <property type="entry name" value="TPR-like_helical_dom_sf"/>
</dbReference>
<evidence type="ECO:0000259" key="1">
    <source>
        <dbReference type="Pfam" id="PF13676"/>
    </source>
</evidence>
<organism evidence="2 3">
    <name type="scientific">Actinophytocola glycyrrhizae</name>
    <dbReference type="NCBI Taxonomy" id="2044873"/>
    <lineage>
        <taxon>Bacteria</taxon>
        <taxon>Bacillati</taxon>
        <taxon>Actinomycetota</taxon>
        <taxon>Actinomycetes</taxon>
        <taxon>Pseudonocardiales</taxon>
        <taxon>Pseudonocardiaceae</taxon>
    </lineage>
</organism>
<sequence>MSSLRRRTHDICISYAPDEAGDVREALADALRAHGISVWPDGIWARAASSVGAMLALVSDEALGSTRFRDEIDEALRVLPAADVVPVATGPLDVERLPRWLATRQWPHLRGADQADDVAERLRPLLTARLGIAEREPVIGGDPPARVPLAGAGDYLGELRARRTGLTWIVGEPGVGKTMLAREYVSRVRDEMELGTWIHGGASAEPTGGRWLVVVDGLDEMPDERLLGGSRRVVVTSRRLPDPVLLHEYDCSMMVVGPLPADALASYLDTVALPPAERQAVESAARSGEVVSRLVARLVGDEDRLRAFTSELADPSATGSILDRALLAVSRQLSESERHRLRVLAFCADLLPHLHDELSSRLVAWGVCVDRENGTEFADRAVVESLRGGASRQVIEDAVAYVTARLPEPEDGEGFLPGVVELLEYAESAELAIWLAAVWLSRGEPARAAPYCAQAEELADQGEQRIRVMNLRSAIVSAQGRVEEALSVERGTALFAAEALGAEHPLAIASTANVATSLRALGQVAEAVTAMRDVVARSEATLPPRHPDLVAAYGNLAVCLRDVGHLDEALTVLRTAIERSEDEHARRWLEQILAASLSDAGRHDEAETVLRQDDQPTARANLAVVLARQGRLDEAISLQATVVADRTVAGGPDSPATVAANDVYTTLRDAASRQHAVSVRIESAVDVGIERDGDTVTLSVDPDKGERLTASLTTEPAARAHVGRFAGGRLRLKGVAENLRYVLRLLSPDDEGSTRTVGDWAGGLVVVRGTTEVAEPLVVISDPDGRTVTVTRTAAAVSGLGIGDRLLVVELPIRTAAGHRLLAPLRWNHLTDRCEATVRLVDADRVDGDECLDLRRAGDLNAAAVDESVGRALGETVDAWVRLAGDPELPPGTATVLRRHTEEEPR</sequence>
<dbReference type="Proteomes" id="UP001595859">
    <property type="component" value="Unassembled WGS sequence"/>
</dbReference>
<dbReference type="Pfam" id="PF13374">
    <property type="entry name" value="TPR_10"/>
    <property type="match status" value="1"/>
</dbReference>
<comment type="caution">
    <text evidence="2">The sequence shown here is derived from an EMBL/GenBank/DDBJ whole genome shotgun (WGS) entry which is preliminary data.</text>
</comment>
<dbReference type="EMBL" id="JBHSIS010000019">
    <property type="protein sequence ID" value="MFC4857370.1"/>
    <property type="molecule type" value="Genomic_DNA"/>
</dbReference>
<dbReference type="PANTHER" id="PTHR46082:SF6">
    <property type="entry name" value="AAA+ ATPASE DOMAIN-CONTAINING PROTEIN-RELATED"/>
    <property type="match status" value="1"/>
</dbReference>
<dbReference type="SUPFAM" id="SSF52540">
    <property type="entry name" value="P-loop containing nucleoside triphosphate hydrolases"/>
    <property type="match status" value="1"/>
</dbReference>
<dbReference type="InterPro" id="IPR035897">
    <property type="entry name" value="Toll_tir_struct_dom_sf"/>
</dbReference>
<dbReference type="InterPro" id="IPR000157">
    <property type="entry name" value="TIR_dom"/>
</dbReference>
<proteinExistence type="predicted"/>
<dbReference type="Pfam" id="PF13424">
    <property type="entry name" value="TPR_12"/>
    <property type="match status" value="1"/>
</dbReference>
<dbReference type="Gene3D" id="1.25.40.10">
    <property type="entry name" value="Tetratricopeptide repeat domain"/>
    <property type="match status" value="2"/>
</dbReference>
<gene>
    <name evidence="2" type="ORF">ACFPCV_28055</name>
</gene>
<accession>A0ABV9S6M5</accession>
<feature type="domain" description="TIR" evidence="1">
    <location>
        <begin position="11"/>
        <end position="121"/>
    </location>
</feature>
<reference evidence="3" key="1">
    <citation type="journal article" date="2019" name="Int. J. Syst. Evol. Microbiol.">
        <title>The Global Catalogue of Microorganisms (GCM) 10K type strain sequencing project: providing services to taxonomists for standard genome sequencing and annotation.</title>
        <authorList>
            <consortium name="The Broad Institute Genomics Platform"/>
            <consortium name="The Broad Institute Genome Sequencing Center for Infectious Disease"/>
            <person name="Wu L."/>
            <person name="Ma J."/>
        </authorList>
    </citation>
    <scope>NUCLEOTIDE SEQUENCE [LARGE SCALE GENOMIC DNA]</scope>
    <source>
        <strain evidence="3">ZS-22-S1</strain>
    </source>
</reference>
<name>A0ABV9S6M5_9PSEU</name>
<keyword evidence="3" id="KW-1185">Reference proteome</keyword>
<dbReference type="InterPro" id="IPR053137">
    <property type="entry name" value="NLR-like"/>
</dbReference>
<protein>
    <submittedName>
        <fullName evidence="2">Tetratricopeptide repeat protein</fullName>
    </submittedName>
</protein>
<evidence type="ECO:0000313" key="2">
    <source>
        <dbReference type="EMBL" id="MFC4857370.1"/>
    </source>
</evidence>
<evidence type="ECO:0000313" key="3">
    <source>
        <dbReference type="Proteomes" id="UP001595859"/>
    </source>
</evidence>
<dbReference type="PANTHER" id="PTHR46082">
    <property type="entry name" value="ATP/GTP-BINDING PROTEIN-RELATED"/>
    <property type="match status" value="1"/>
</dbReference>
<dbReference type="InterPro" id="IPR027417">
    <property type="entry name" value="P-loop_NTPase"/>
</dbReference>
<dbReference type="Pfam" id="PF13676">
    <property type="entry name" value="TIR_2"/>
    <property type="match status" value="1"/>
</dbReference>
<dbReference type="SUPFAM" id="SSF52200">
    <property type="entry name" value="Toll/Interleukin receptor TIR domain"/>
    <property type="match status" value="1"/>
</dbReference>
<dbReference type="SUPFAM" id="SSF48452">
    <property type="entry name" value="TPR-like"/>
    <property type="match status" value="2"/>
</dbReference>
<dbReference type="RefSeq" id="WP_378059370.1">
    <property type="nucleotide sequence ID" value="NZ_JBHSIS010000019.1"/>
</dbReference>